<accession>A0A493SXH3</accession>
<keyword evidence="2" id="KW-1185">Reference proteome</keyword>
<organism evidence="1 2">
    <name type="scientific">Anas platyrhynchos platyrhynchos</name>
    <name type="common">Northern mallard</name>
    <dbReference type="NCBI Taxonomy" id="8840"/>
    <lineage>
        <taxon>Eukaryota</taxon>
        <taxon>Metazoa</taxon>
        <taxon>Chordata</taxon>
        <taxon>Craniata</taxon>
        <taxon>Vertebrata</taxon>
        <taxon>Euteleostomi</taxon>
        <taxon>Archelosauria</taxon>
        <taxon>Archosauria</taxon>
        <taxon>Dinosauria</taxon>
        <taxon>Saurischia</taxon>
        <taxon>Theropoda</taxon>
        <taxon>Coelurosauria</taxon>
        <taxon>Aves</taxon>
        <taxon>Neognathae</taxon>
        <taxon>Galloanserae</taxon>
        <taxon>Anseriformes</taxon>
        <taxon>Anatidae</taxon>
        <taxon>Anatinae</taxon>
        <taxon>Anas</taxon>
    </lineage>
</organism>
<reference evidence="1" key="3">
    <citation type="submission" date="2025-09" db="UniProtKB">
        <authorList>
            <consortium name="Ensembl"/>
        </authorList>
    </citation>
    <scope>IDENTIFICATION</scope>
</reference>
<dbReference type="PANTHER" id="PTHR13663">
    <property type="entry name" value="SIMILAR TO RIKEN CDNA 6430548M08"/>
    <property type="match status" value="1"/>
</dbReference>
<reference evidence="2" key="1">
    <citation type="submission" date="2017-10" db="EMBL/GenBank/DDBJ databases">
        <title>A new Pekin duck reference genome.</title>
        <authorList>
            <person name="Hou Z.-C."/>
            <person name="Zhou Z.-K."/>
            <person name="Zhu F."/>
            <person name="Hou S.-S."/>
        </authorList>
    </citation>
    <scope>NUCLEOTIDE SEQUENCE [LARGE SCALE GENOMIC DNA]</scope>
</reference>
<evidence type="ECO:0000313" key="2">
    <source>
        <dbReference type="Proteomes" id="UP000016666"/>
    </source>
</evidence>
<dbReference type="Ensembl" id="ENSAPLT00000024240.1">
    <property type="protein sequence ID" value="ENSAPLP00000018165.1"/>
    <property type="gene ID" value="ENSAPLG00000031089.1"/>
</dbReference>
<name>A0A493SXH3_ANAPP</name>
<dbReference type="InterPro" id="IPR039872">
    <property type="entry name" value="KIAA0513"/>
</dbReference>
<sequence length="298" mass="32931">MAKRMRPVPAPCVGTVPKGCWVGAEPSPCCVGVPGTPSALMAFISPFSRFREDLDQEEKARFGELCSGEDGKGREWFARYVSAQRCNSKCVSEQTFYRLMQSFALVLFECHQMDDFSPAKNLMTMCFTYFYIGKSHALPLEAKEKPTGSIDSYLRSANSWLAEKKDIAERLLKNTSARTENVKGFFGGLETKLKGPAARKSQWVPPGRAGGPGRWRDTQSWGCSGHGEGVWGMVPWVFTLHTGHLVVWEPCVLTGMGVGGFRGWWHRFWGLLRGRGAGLCSSGSFSRGLTLVSVPQRG</sequence>
<dbReference type="STRING" id="8840.ENSAPLP00000018165"/>
<evidence type="ECO:0000313" key="1">
    <source>
        <dbReference type="Ensembl" id="ENSAPLP00000018165.1"/>
    </source>
</evidence>
<protein>
    <recommendedName>
        <fullName evidence="3">KIAA0513</fullName>
    </recommendedName>
</protein>
<dbReference type="GeneTree" id="ENSGT00390000009535"/>
<dbReference type="PANTHER" id="PTHR13663:SF2">
    <property type="entry name" value="SIMILAR TO RIKEN CDNA 6430548M08"/>
    <property type="match status" value="1"/>
</dbReference>
<proteinExistence type="predicted"/>
<evidence type="ECO:0008006" key="3">
    <source>
        <dbReference type="Google" id="ProtNLM"/>
    </source>
</evidence>
<reference evidence="1" key="2">
    <citation type="submission" date="2025-08" db="UniProtKB">
        <authorList>
            <consortium name="Ensembl"/>
        </authorList>
    </citation>
    <scope>IDENTIFICATION</scope>
</reference>
<dbReference type="Proteomes" id="UP000016666">
    <property type="component" value="Unassembled WGS sequence"/>
</dbReference>
<dbReference type="AlphaFoldDB" id="A0A493SXH3"/>